<dbReference type="OrthoDB" id="5458501at2"/>
<sequence>MSTWQEEYKTVVVKAVGAVVCSLVVAWIFLVPQFQELVSLRERIHDAEERLERQALFLPEYARLHRQMEPQSEGAYDVPPTEPVDVNTIERLPSEMIRLAGDAGLQVLDVVVSPGSLRTGQGRMMMQCVVQGGLDGFKQMYRALAALPYLDRVDRVEMRAAPGGAEFFLELWVLLEDQRTAGGQG</sequence>
<reference evidence="2 3" key="1">
    <citation type="submission" date="2017-02" db="EMBL/GenBank/DDBJ databases">
        <authorList>
            <person name="Peterson S.W."/>
        </authorList>
    </citation>
    <scope>NUCLEOTIDE SEQUENCE [LARGE SCALE GENOMIC DNA]</scope>
    <source>
        <strain evidence="2 3">DSM 16080</strain>
    </source>
</reference>
<evidence type="ECO:0000313" key="2">
    <source>
        <dbReference type="EMBL" id="SKA74104.1"/>
    </source>
</evidence>
<name>A0A1T4W9V2_9BACT</name>
<feature type="transmembrane region" description="Helical" evidence="1">
    <location>
        <begin position="12"/>
        <end position="31"/>
    </location>
</feature>
<dbReference type="STRING" id="1121449.SAMN02745704_00595"/>
<keyword evidence="3" id="KW-1185">Reference proteome</keyword>
<keyword evidence="1" id="KW-0472">Membrane</keyword>
<protein>
    <recommendedName>
        <fullName evidence="4">Type IV pilus assembly protein PilO</fullName>
    </recommendedName>
</protein>
<evidence type="ECO:0000313" key="3">
    <source>
        <dbReference type="Proteomes" id="UP000190027"/>
    </source>
</evidence>
<dbReference type="Proteomes" id="UP000190027">
    <property type="component" value="Unassembled WGS sequence"/>
</dbReference>
<proteinExistence type="predicted"/>
<organism evidence="2 3">
    <name type="scientific">Paucidesulfovibrio gracilis DSM 16080</name>
    <dbReference type="NCBI Taxonomy" id="1121449"/>
    <lineage>
        <taxon>Bacteria</taxon>
        <taxon>Pseudomonadati</taxon>
        <taxon>Thermodesulfobacteriota</taxon>
        <taxon>Desulfovibrionia</taxon>
        <taxon>Desulfovibrionales</taxon>
        <taxon>Desulfovibrionaceae</taxon>
        <taxon>Paucidesulfovibrio</taxon>
    </lineage>
</organism>
<gene>
    <name evidence="2" type="ORF">SAMN02745704_00595</name>
</gene>
<dbReference type="RefSeq" id="WP_078716172.1">
    <property type="nucleotide sequence ID" value="NZ_FUYC01000002.1"/>
</dbReference>
<dbReference type="AlphaFoldDB" id="A0A1T4W9V2"/>
<keyword evidence="1" id="KW-0812">Transmembrane</keyword>
<evidence type="ECO:0000256" key="1">
    <source>
        <dbReference type="SAM" id="Phobius"/>
    </source>
</evidence>
<evidence type="ECO:0008006" key="4">
    <source>
        <dbReference type="Google" id="ProtNLM"/>
    </source>
</evidence>
<accession>A0A1T4W9V2</accession>
<dbReference type="EMBL" id="FUYC01000002">
    <property type="protein sequence ID" value="SKA74104.1"/>
    <property type="molecule type" value="Genomic_DNA"/>
</dbReference>
<keyword evidence="1" id="KW-1133">Transmembrane helix</keyword>